<dbReference type="SUPFAM" id="SSF56204">
    <property type="entry name" value="Hect, E3 ligase catalytic domain"/>
    <property type="match status" value="1"/>
</dbReference>
<accession>W2GUE6</accession>
<dbReference type="GO" id="GO:0006511">
    <property type="term" value="P:ubiquitin-dependent protein catabolic process"/>
    <property type="evidence" value="ECO:0007669"/>
    <property type="project" value="TreeGrafter"/>
</dbReference>
<feature type="compositionally biased region" description="Basic residues" evidence="7">
    <location>
        <begin position="1"/>
        <end position="18"/>
    </location>
</feature>
<evidence type="ECO:0000256" key="7">
    <source>
        <dbReference type="SAM" id="MobiDB-lite"/>
    </source>
</evidence>
<dbReference type="SMART" id="SM00119">
    <property type="entry name" value="HECTc"/>
    <property type="match status" value="1"/>
</dbReference>
<dbReference type="PROSITE" id="PS50237">
    <property type="entry name" value="HECT"/>
    <property type="match status" value="1"/>
</dbReference>
<dbReference type="InterPro" id="IPR035983">
    <property type="entry name" value="Hect_E3_ubiquitin_ligase"/>
</dbReference>
<feature type="domain" description="HECT" evidence="8">
    <location>
        <begin position="843"/>
        <end position="1184"/>
    </location>
</feature>
<evidence type="ECO:0000256" key="5">
    <source>
        <dbReference type="PROSITE-ProRule" id="PRU00104"/>
    </source>
</evidence>
<evidence type="ECO:0000256" key="4">
    <source>
        <dbReference type="ARBA" id="ARBA00022786"/>
    </source>
</evidence>
<keyword evidence="4 5" id="KW-0833">Ubl conjugation pathway</keyword>
<dbReference type="PANTHER" id="PTHR45700:SF2">
    <property type="entry name" value="UBIQUITIN-PROTEIN LIGASE E3C"/>
    <property type="match status" value="1"/>
</dbReference>
<evidence type="ECO:0000313" key="11">
    <source>
        <dbReference type="Proteomes" id="UP000053864"/>
    </source>
</evidence>
<gene>
    <name evidence="9" type="ORF">L915_08891</name>
    <name evidence="10" type="ORF">L916_08813</name>
</gene>
<protein>
    <recommendedName>
        <fullName evidence="2">HECT-type E3 ubiquitin transferase</fullName>
        <ecNumber evidence="2">2.3.2.26</ecNumber>
    </recommendedName>
</protein>
<dbReference type="EMBL" id="KI686348">
    <property type="protein sequence ID" value="ETK86479.1"/>
    <property type="molecule type" value="Genomic_DNA"/>
</dbReference>
<dbReference type="VEuPathDB" id="FungiDB:PPTG_11604"/>
<dbReference type="Pfam" id="PF00632">
    <property type="entry name" value="HECT"/>
    <property type="match status" value="1"/>
</dbReference>
<dbReference type="FunFam" id="3.30.2410.10:FF:000011">
    <property type="entry name" value="Putative Ubiquitin-protein ligase E3C"/>
    <property type="match status" value="1"/>
</dbReference>
<dbReference type="PANTHER" id="PTHR45700">
    <property type="entry name" value="UBIQUITIN-PROTEIN LIGASE E3C"/>
    <property type="match status" value="1"/>
</dbReference>
<dbReference type="Proteomes" id="UP000053236">
    <property type="component" value="Unassembled WGS sequence"/>
</dbReference>
<evidence type="ECO:0000259" key="8">
    <source>
        <dbReference type="PROSITE" id="PS50237"/>
    </source>
</evidence>
<dbReference type="InterPro" id="IPR000569">
    <property type="entry name" value="HECT_dom"/>
</dbReference>
<evidence type="ECO:0000256" key="6">
    <source>
        <dbReference type="SAM" id="Coils"/>
    </source>
</evidence>
<feature type="active site" description="Glycyl thioester intermediate" evidence="5">
    <location>
        <position position="1152"/>
    </location>
</feature>
<sequence>EGSRRHAFRTRRYARRRRATSEPSSLLPNCIHHRLPLAIVSLLTYISSYSPSYSSRKATMFDGSFKSSRKVNLSGRKKPTTGYSARLASLSSSKGRDDVLAGSKQELMLQNRLAREERHAMKKRTAASTRIQAQYRRLRAAERARAEIFNQLEQQLTQTVLSGDIQSNALPTPRLQQFLRQFLFAVHSRVAAERVRKVQDYLVFMLLVSCLKGENGTNFLEADKDACWVFQVTRMSEIALQTLVQEQLKTSVKNPAVAVNPYLLLLDTLTNVSKYPTPEGQTALSSVLYHLGVTARYGIFDAMSACIAQQAEEGVSRVENDRLVQVAANIAAQTLRLSIQGQQERASDVLRHFAKKILLSASSVSSPITSFVTSAVAESANKSGCFWASVVQQLRDNLDMTTLSWQHRAIIVGNVVELTSLCSFDAALVDVVPFVLSDLVTPSLVQWAFDVKHTEQDPMAPEEDYDMDNESEVPIVPPTYLSAGIFASDEEVRLGVLALGKSEASVRAQWQKICHSNFSTRCLDVLLHVNEPLEHGENAVAKFCHVLTTMLLSTGRSYVLSVAARFANPPPALFALLSAMTVEQFAGNPIVPANNISLVNSMWQWIKPRIENITAQRPTESLTNGPLAFTTLQLQVLIVFNVVYSHMLLGLDDEAFYDGQWPLRLTEVEAIVTFLKQFIYDTCWTITSNNTLSVNSMDEKELVLFSAVVSSIKLFNQLYDRDCRRRFMPDGAWLWPSMPVVKEIVDLELMKEDGNHDAHAIYMLMNGKASSPYARAALILVTIPQVLSFNERVQLFQKLLEDGKAQLGHIRDEFSRALQVRVKRDEIVDDSFDFFQKVCDTMSPAALKSRVKVTFVNEQGLEEAGIDGGGVFKEFMDSLTKSAFSPEYGFFLETEEHLLYPNPGARYIVDTRKEALDRYRFLGRVLAKAVYENILVEPQFAAFFLNKLLGKFNYIDDLHSLDPELYKSLMRLKHYNGNVEDLSLTFSVSEMEFGQVVTRNLVPDGANIPVTNENRIRYIHLMANYKLNVLSSTESAAFLKGFRDLIPGTWIQMFAPAELQMLIGGSATNINIDDWERHTVYGGGYHPSQRIVQWFWEIVREDFTAEDRAALLKFITSCSRQPLLGFSKLQPQICIHQVRVEDDDRLPSSATCMNLLKLPAYSNREAMRKKLLYAIRANAGFDLS</sequence>
<dbReference type="Gene3D" id="3.90.1750.10">
    <property type="entry name" value="Hect, E3 ligase catalytic domains"/>
    <property type="match status" value="1"/>
</dbReference>
<reference evidence="10 11" key="2">
    <citation type="submission" date="2013-11" db="EMBL/GenBank/DDBJ databases">
        <title>The Genome Sequence of Phytophthora parasitica CJ05E6.</title>
        <authorList>
            <consortium name="The Broad Institute Genomics Platform"/>
            <person name="Russ C."/>
            <person name="Tyler B."/>
            <person name="Panabieres F."/>
            <person name="Shan W."/>
            <person name="Tripathy S."/>
            <person name="Grunwald N."/>
            <person name="Machado M."/>
            <person name="Johnson C.S."/>
            <person name="Arredondo F."/>
            <person name="Hong C."/>
            <person name="Coffey M."/>
            <person name="Young S.K."/>
            <person name="Zeng Q."/>
            <person name="Gargeya S."/>
            <person name="Fitzgerald M."/>
            <person name="Abouelleil A."/>
            <person name="Alvarado L."/>
            <person name="Chapman S.B."/>
            <person name="Gainer-Dewar J."/>
            <person name="Goldberg J."/>
            <person name="Griggs A."/>
            <person name="Gujja S."/>
            <person name="Hansen M."/>
            <person name="Howarth C."/>
            <person name="Imamovic A."/>
            <person name="Ireland A."/>
            <person name="Larimer J."/>
            <person name="McCowan C."/>
            <person name="Murphy C."/>
            <person name="Pearson M."/>
            <person name="Poon T.W."/>
            <person name="Priest M."/>
            <person name="Roberts A."/>
            <person name="Saif S."/>
            <person name="Shea T."/>
            <person name="Sykes S."/>
            <person name="Wortman J."/>
            <person name="Nusbaum C."/>
            <person name="Birren B."/>
        </authorList>
    </citation>
    <scope>NUCLEOTIDE SEQUENCE [LARGE SCALE GENOMIC DNA]</scope>
    <source>
        <strain evidence="10 11">CJ05E6</strain>
    </source>
</reference>
<dbReference type="Gene3D" id="3.30.2160.10">
    <property type="entry name" value="Hect, E3 ligase catalytic domain"/>
    <property type="match status" value="1"/>
</dbReference>
<keyword evidence="6" id="KW-0175">Coiled coil</keyword>
<dbReference type="GO" id="GO:0061630">
    <property type="term" value="F:ubiquitin protein ligase activity"/>
    <property type="evidence" value="ECO:0007669"/>
    <property type="project" value="UniProtKB-EC"/>
</dbReference>
<evidence type="ECO:0000256" key="1">
    <source>
        <dbReference type="ARBA" id="ARBA00000885"/>
    </source>
</evidence>
<feature type="region of interest" description="Disordered" evidence="7">
    <location>
        <begin position="1"/>
        <end position="25"/>
    </location>
</feature>
<name>W2GUE6_PHYNI</name>
<evidence type="ECO:0000313" key="9">
    <source>
        <dbReference type="EMBL" id="ETK86479.1"/>
    </source>
</evidence>
<reference evidence="9" key="1">
    <citation type="submission" date="2013-11" db="EMBL/GenBank/DDBJ databases">
        <title>The Genome Sequence of Phytophthora parasitica CJ02B3.</title>
        <authorList>
            <consortium name="The Broad Institute Genomics Platform"/>
            <person name="Russ C."/>
            <person name="Tyler B."/>
            <person name="Panabieres F."/>
            <person name="Shan W."/>
            <person name="Tripathy S."/>
            <person name="Grunwald N."/>
            <person name="Machado M."/>
            <person name="Johnson C.S."/>
            <person name="Arredondo F."/>
            <person name="Hong C."/>
            <person name="Coffey M."/>
            <person name="Young S.K."/>
            <person name="Zeng Q."/>
            <person name="Gargeya S."/>
            <person name="Fitzgerald M."/>
            <person name="Abouelleil A."/>
            <person name="Alvarado L."/>
            <person name="Chapman S.B."/>
            <person name="Gainer-Dewar J."/>
            <person name="Goldberg J."/>
            <person name="Griggs A."/>
            <person name="Gujja S."/>
            <person name="Hansen M."/>
            <person name="Howarth C."/>
            <person name="Imamovic A."/>
            <person name="Ireland A."/>
            <person name="Larimer J."/>
            <person name="McCowan C."/>
            <person name="Murphy C."/>
            <person name="Pearson M."/>
            <person name="Poon T.W."/>
            <person name="Priest M."/>
            <person name="Roberts A."/>
            <person name="Saif S."/>
            <person name="Shea T."/>
            <person name="Sykes S."/>
            <person name="Wortman J."/>
            <person name="Nusbaum C."/>
            <person name="Birren B."/>
        </authorList>
    </citation>
    <scope>NUCLEOTIDE SEQUENCE [LARGE SCALE GENOMIC DNA]</scope>
    <source>
        <strain evidence="9">CJ02B3</strain>
    </source>
</reference>
<evidence type="ECO:0000256" key="2">
    <source>
        <dbReference type="ARBA" id="ARBA00012485"/>
    </source>
</evidence>
<dbReference type="Gene3D" id="3.30.2410.10">
    <property type="entry name" value="Hect, E3 ligase catalytic domain"/>
    <property type="match status" value="1"/>
</dbReference>
<dbReference type="CDD" id="cd00078">
    <property type="entry name" value="HECTc"/>
    <property type="match status" value="1"/>
</dbReference>
<evidence type="ECO:0000256" key="3">
    <source>
        <dbReference type="ARBA" id="ARBA00022679"/>
    </source>
</evidence>
<feature type="non-terminal residue" evidence="9">
    <location>
        <position position="1"/>
    </location>
</feature>
<comment type="catalytic activity">
    <reaction evidence="1">
        <text>S-ubiquitinyl-[E2 ubiquitin-conjugating enzyme]-L-cysteine + [acceptor protein]-L-lysine = [E2 ubiquitin-conjugating enzyme]-L-cysteine + N(6)-ubiquitinyl-[acceptor protein]-L-lysine.</text>
        <dbReference type="EC" id="2.3.2.26"/>
    </reaction>
</comment>
<dbReference type="Proteomes" id="UP000053864">
    <property type="component" value="Unassembled WGS sequence"/>
</dbReference>
<proteinExistence type="predicted"/>
<dbReference type="EMBL" id="KI672977">
    <property type="protein sequence ID" value="ETL39894.1"/>
    <property type="molecule type" value="Genomic_DNA"/>
</dbReference>
<keyword evidence="3" id="KW-0808">Transferase</keyword>
<dbReference type="FunFam" id="3.30.2160.10:FF:000002">
    <property type="entry name" value="Putative Ubiquitin-protein ligase E3C"/>
    <property type="match status" value="1"/>
</dbReference>
<dbReference type="EC" id="2.3.2.26" evidence="2"/>
<evidence type="ECO:0000313" key="10">
    <source>
        <dbReference type="EMBL" id="ETL39894.1"/>
    </source>
</evidence>
<dbReference type="InterPro" id="IPR044611">
    <property type="entry name" value="E3A/B/C-like"/>
</dbReference>
<organism evidence="9">
    <name type="scientific">Phytophthora nicotianae</name>
    <name type="common">Potato buckeye rot agent</name>
    <name type="synonym">Phytophthora parasitica</name>
    <dbReference type="NCBI Taxonomy" id="4792"/>
    <lineage>
        <taxon>Eukaryota</taxon>
        <taxon>Sar</taxon>
        <taxon>Stramenopiles</taxon>
        <taxon>Oomycota</taxon>
        <taxon>Peronosporomycetes</taxon>
        <taxon>Peronosporales</taxon>
        <taxon>Peronosporaceae</taxon>
        <taxon>Phytophthora</taxon>
    </lineage>
</organism>
<dbReference type="GO" id="GO:0000209">
    <property type="term" value="P:protein polyubiquitination"/>
    <property type="evidence" value="ECO:0007669"/>
    <property type="project" value="InterPro"/>
</dbReference>
<dbReference type="AlphaFoldDB" id="W2GUE6"/>
<feature type="coiled-coil region" evidence="6">
    <location>
        <begin position="104"/>
        <end position="158"/>
    </location>
</feature>